<dbReference type="AlphaFoldDB" id="A0A6G9AEP1"/>
<accession>A0A6G9AEP1</accession>
<reference evidence="1 2" key="1">
    <citation type="journal article" date="2020" name="Int. J. Syst. Evol. Microbiol.">
        <title>Description and complete genome sequences of Bradyrhizobium symbiodeficiens sp. nov., a non-symbiotic bacterium associated with legumes native to Canada.</title>
        <authorList>
            <person name="Bromfield E.S.P."/>
            <person name="Cloutier S."/>
            <person name="Nguyen H.D.T."/>
        </authorList>
    </citation>
    <scope>NUCLEOTIDE SEQUENCE [LARGE SCALE GENOMIC DNA]</scope>
    <source>
        <strain evidence="1 2">101S1MB</strain>
    </source>
</reference>
<dbReference type="EMBL" id="CP050066">
    <property type="protein sequence ID" value="QIP10789.2"/>
    <property type="molecule type" value="Genomic_DNA"/>
</dbReference>
<name>A0A6G9AEP1_9BRAD</name>
<evidence type="ECO:0000313" key="2">
    <source>
        <dbReference type="Proteomes" id="UP000500895"/>
    </source>
</evidence>
<gene>
    <name evidence="1" type="ORF">HAV00_04290</name>
</gene>
<protein>
    <submittedName>
        <fullName evidence="1">Ig-like domain-containing protein</fullName>
    </submittedName>
</protein>
<dbReference type="Proteomes" id="UP000500895">
    <property type="component" value="Chromosome"/>
</dbReference>
<proteinExistence type="predicted"/>
<dbReference type="PROSITE" id="PS00430">
    <property type="entry name" value="TONB_DEPENDENT_REC_1"/>
    <property type="match status" value="1"/>
</dbReference>
<dbReference type="Gene3D" id="2.60.40.3440">
    <property type="match status" value="1"/>
</dbReference>
<sequence>MRDQKPYKLDFDTIEWSMTIAPGADCIQGLRWSTMQIYWVNVAKQPKNGEIVIVGSGFRYIAKPDFSGTDKFTLTVVGKNRRTEGASTVEVTVSRPTAQVVAAATHTH</sequence>
<dbReference type="RefSeq" id="WP_334265882.1">
    <property type="nucleotide sequence ID" value="NZ_CP050066.2"/>
</dbReference>
<evidence type="ECO:0000313" key="1">
    <source>
        <dbReference type="EMBL" id="QIP10789.2"/>
    </source>
</evidence>
<organism evidence="1 2">
    <name type="scientific">Bradyrhizobium symbiodeficiens</name>
    <dbReference type="NCBI Taxonomy" id="1404367"/>
    <lineage>
        <taxon>Bacteria</taxon>
        <taxon>Pseudomonadati</taxon>
        <taxon>Pseudomonadota</taxon>
        <taxon>Alphaproteobacteria</taxon>
        <taxon>Hyphomicrobiales</taxon>
        <taxon>Nitrobacteraceae</taxon>
        <taxon>Bradyrhizobium</taxon>
    </lineage>
</organism>
<dbReference type="InterPro" id="IPR010916">
    <property type="entry name" value="TonB_box_CS"/>
</dbReference>